<evidence type="ECO:0000313" key="8">
    <source>
        <dbReference type="EMBL" id="MBB5958231.1"/>
    </source>
</evidence>
<feature type="transmembrane region" description="Helical" evidence="6">
    <location>
        <begin position="192"/>
        <end position="215"/>
    </location>
</feature>
<feature type="transmembrane region" description="Helical" evidence="6">
    <location>
        <begin position="421"/>
        <end position="441"/>
    </location>
</feature>
<dbReference type="PANTHER" id="PTHR43791">
    <property type="entry name" value="PERMEASE-RELATED"/>
    <property type="match status" value="1"/>
</dbReference>
<gene>
    <name evidence="8" type="ORF">FHS29_004839</name>
</gene>
<protein>
    <submittedName>
        <fullName evidence="8">MFS family permease</fullName>
    </submittedName>
</protein>
<proteinExistence type="predicted"/>
<evidence type="ECO:0000259" key="7">
    <source>
        <dbReference type="PROSITE" id="PS50850"/>
    </source>
</evidence>
<dbReference type="FunFam" id="1.20.1250.20:FF:000018">
    <property type="entry name" value="MFS transporter permease"/>
    <property type="match status" value="1"/>
</dbReference>
<dbReference type="InterPro" id="IPR036259">
    <property type="entry name" value="MFS_trans_sf"/>
</dbReference>
<keyword evidence="5 6" id="KW-0472">Membrane</keyword>
<evidence type="ECO:0000256" key="2">
    <source>
        <dbReference type="ARBA" id="ARBA00022448"/>
    </source>
</evidence>
<name>A0A841CL23_9PSEU</name>
<keyword evidence="4 6" id="KW-1133">Transmembrane helix</keyword>
<dbReference type="RefSeq" id="WP_312865072.1">
    <property type="nucleotide sequence ID" value="NZ_JACHJN010000007.1"/>
</dbReference>
<dbReference type="InterPro" id="IPR011701">
    <property type="entry name" value="MFS"/>
</dbReference>
<feature type="transmembrane region" description="Helical" evidence="6">
    <location>
        <begin position="29"/>
        <end position="46"/>
    </location>
</feature>
<evidence type="ECO:0000256" key="1">
    <source>
        <dbReference type="ARBA" id="ARBA00004651"/>
    </source>
</evidence>
<dbReference type="Pfam" id="PF07690">
    <property type="entry name" value="MFS_1"/>
    <property type="match status" value="1"/>
</dbReference>
<reference evidence="8 9" key="1">
    <citation type="submission" date="2020-08" db="EMBL/GenBank/DDBJ databases">
        <title>Genomic Encyclopedia of Type Strains, Phase III (KMG-III): the genomes of soil and plant-associated and newly described type strains.</title>
        <authorList>
            <person name="Whitman W."/>
        </authorList>
    </citation>
    <scope>NUCLEOTIDE SEQUENCE [LARGE SCALE GENOMIC DNA]</scope>
    <source>
        <strain evidence="8 9">CECT 8640</strain>
    </source>
</reference>
<dbReference type="CDD" id="cd17319">
    <property type="entry name" value="MFS_ExuT_GudP_like"/>
    <property type="match status" value="1"/>
</dbReference>
<evidence type="ECO:0000256" key="5">
    <source>
        <dbReference type="ARBA" id="ARBA00023136"/>
    </source>
</evidence>
<keyword evidence="2" id="KW-0813">Transport</keyword>
<dbReference type="InterPro" id="IPR020846">
    <property type="entry name" value="MFS_dom"/>
</dbReference>
<dbReference type="AlphaFoldDB" id="A0A841CL23"/>
<comment type="caution">
    <text evidence="8">The sequence shown here is derived from an EMBL/GenBank/DDBJ whole genome shotgun (WGS) entry which is preliminary data.</text>
</comment>
<feature type="transmembrane region" description="Helical" evidence="6">
    <location>
        <begin position="387"/>
        <end position="409"/>
    </location>
</feature>
<feature type="domain" description="Major facilitator superfamily (MFS) profile" evidence="7">
    <location>
        <begin position="33"/>
        <end position="445"/>
    </location>
</feature>
<sequence>MAEPTTPAQGPEPTAAGGTVDRTATYRRIALRIMPLLVICYIVNFIDRTNIGIAQEGLRRDLALGPAAYGLGVTLFFVGFILFEVPSNALLARIGARKTLVRIMASWGVVTIATMFVWDEPSFYVARFLLGVAEAGFFPGALFYLSRWFPSARRTRMTAIFFVGVPVAGVIGSVVSGAVMHGLGGVGGLADWQWLFLVEGIPPIVLALLVFRLFVDEPEQARWLSPAEKVAVRADLDADQQRKRPADKANGHSGLILALRDRKVWLLGLCACGAYTLANAVSYWTPRIIAEAGVGNVLDLGLFSALPPLAGIVVMLVVSRHSDRTLERRRHTATSWLVAALALVALSFSGGNVAVVVVLLAVLAAAHYAGLTVFYSIPSIYLSDRAAATGIAVVTSMGSFAAAVSPSLLGFIQQGTGSLALGLRISAVFVLLAVALVLIGIRPGDLRETGSGAARRPQRAGSRPEV</sequence>
<feature type="transmembrane region" description="Helical" evidence="6">
    <location>
        <begin position="331"/>
        <end position="348"/>
    </location>
</feature>
<feature type="transmembrane region" description="Helical" evidence="6">
    <location>
        <begin position="354"/>
        <end position="375"/>
    </location>
</feature>
<organism evidence="8 9">
    <name type="scientific">Saccharothrix tamanrassetensis</name>
    <dbReference type="NCBI Taxonomy" id="1051531"/>
    <lineage>
        <taxon>Bacteria</taxon>
        <taxon>Bacillati</taxon>
        <taxon>Actinomycetota</taxon>
        <taxon>Actinomycetes</taxon>
        <taxon>Pseudonocardiales</taxon>
        <taxon>Pseudonocardiaceae</taxon>
        <taxon>Saccharothrix</taxon>
    </lineage>
</organism>
<dbReference type="PANTHER" id="PTHR43791:SF36">
    <property type="entry name" value="TRANSPORTER, PUTATIVE (AFU_ORTHOLOGUE AFUA_6G08340)-RELATED"/>
    <property type="match status" value="1"/>
</dbReference>
<comment type="subcellular location">
    <subcellularLocation>
        <location evidence="1">Cell membrane</location>
        <topology evidence="1">Multi-pass membrane protein</topology>
    </subcellularLocation>
</comment>
<feature type="transmembrane region" description="Helical" evidence="6">
    <location>
        <begin position="157"/>
        <end position="180"/>
    </location>
</feature>
<feature type="transmembrane region" description="Helical" evidence="6">
    <location>
        <begin position="124"/>
        <end position="145"/>
    </location>
</feature>
<dbReference type="EMBL" id="JACHJN010000007">
    <property type="protein sequence ID" value="MBB5958231.1"/>
    <property type="molecule type" value="Genomic_DNA"/>
</dbReference>
<dbReference type="GO" id="GO:0005886">
    <property type="term" value="C:plasma membrane"/>
    <property type="evidence" value="ECO:0007669"/>
    <property type="project" value="UniProtKB-SubCell"/>
</dbReference>
<dbReference type="PROSITE" id="PS50850">
    <property type="entry name" value="MFS"/>
    <property type="match status" value="1"/>
</dbReference>
<feature type="transmembrane region" description="Helical" evidence="6">
    <location>
        <begin position="297"/>
        <end position="319"/>
    </location>
</feature>
<keyword evidence="9" id="KW-1185">Reference proteome</keyword>
<feature type="transmembrane region" description="Helical" evidence="6">
    <location>
        <begin position="66"/>
        <end position="87"/>
    </location>
</feature>
<dbReference type="SUPFAM" id="SSF103473">
    <property type="entry name" value="MFS general substrate transporter"/>
    <property type="match status" value="1"/>
</dbReference>
<evidence type="ECO:0000256" key="3">
    <source>
        <dbReference type="ARBA" id="ARBA00022692"/>
    </source>
</evidence>
<dbReference type="GO" id="GO:0022857">
    <property type="term" value="F:transmembrane transporter activity"/>
    <property type="evidence" value="ECO:0007669"/>
    <property type="project" value="InterPro"/>
</dbReference>
<evidence type="ECO:0000256" key="4">
    <source>
        <dbReference type="ARBA" id="ARBA00022989"/>
    </source>
</evidence>
<feature type="transmembrane region" description="Helical" evidence="6">
    <location>
        <begin position="264"/>
        <end position="285"/>
    </location>
</feature>
<dbReference type="Gene3D" id="1.20.1250.20">
    <property type="entry name" value="MFS general substrate transporter like domains"/>
    <property type="match status" value="2"/>
</dbReference>
<evidence type="ECO:0000313" key="9">
    <source>
        <dbReference type="Proteomes" id="UP000547510"/>
    </source>
</evidence>
<keyword evidence="3 6" id="KW-0812">Transmembrane</keyword>
<dbReference type="Proteomes" id="UP000547510">
    <property type="component" value="Unassembled WGS sequence"/>
</dbReference>
<feature type="transmembrane region" description="Helical" evidence="6">
    <location>
        <begin position="99"/>
        <end position="118"/>
    </location>
</feature>
<accession>A0A841CL23</accession>
<evidence type="ECO:0000256" key="6">
    <source>
        <dbReference type="SAM" id="Phobius"/>
    </source>
</evidence>